<keyword evidence="2" id="KW-0732">Signal</keyword>
<dbReference type="Pfam" id="PF13472">
    <property type="entry name" value="Lipase_GDSL_2"/>
    <property type="match status" value="1"/>
</dbReference>
<feature type="domain" description="SGNH hydrolase-type esterase" evidence="3">
    <location>
        <begin position="30"/>
        <end position="215"/>
    </location>
</feature>
<dbReference type="PANTHER" id="PTHR30383">
    <property type="entry name" value="THIOESTERASE 1/PROTEASE 1/LYSOPHOSPHOLIPASE L1"/>
    <property type="match status" value="1"/>
</dbReference>
<reference evidence="4 5" key="1">
    <citation type="submission" date="2016-10" db="EMBL/GenBank/DDBJ databases">
        <authorList>
            <person name="de Groot N.N."/>
        </authorList>
    </citation>
    <scope>NUCLEOTIDE SEQUENCE [LARGE SCALE GENOMIC DNA]</scope>
    <source>
        <strain evidence="4 5">CGMCC 1.7056</strain>
    </source>
</reference>
<dbReference type="InterPro" id="IPR013830">
    <property type="entry name" value="SGNH_hydro"/>
</dbReference>
<feature type="region of interest" description="Disordered" evidence="1">
    <location>
        <begin position="343"/>
        <end position="374"/>
    </location>
</feature>
<protein>
    <submittedName>
        <fullName evidence="4">Lysophospholipase L1</fullName>
    </submittedName>
</protein>
<sequence>MVGLAALLLLPLTLAAAPGARASDPLRILVYGDSITQGSTGDYTWRYFLDRHLRDAGVPFDLVGPRRGLHHLPEGADDDLDYAEPGFDTDHAAVWGQKLTAPVADLGDLAADHTPDVVIALIGLNDLVWNHVTPEALAERWRAEVAEVRAASPAADVVLVQVPQTWYADVPAYNAELVALSAELDGPAARVVTTALPDFDRRTDTWDGTHPTASGDLKIAEAVEAALYLAGVAPPAGMTPVVQNGPRTASSLTAEAGVGQVSLSWHDVPGVTTEWLERRDVSSGGAWDRYPLDFPAGTTSWTAAAVDGHRWEFRLRPAKGTAVSADVTSPVVSVVPGPPPAPSTAAPVVGPPLGPVGPVRARSPRRDRVRTSAPAVPTATGYRLLVAPVRSCRRHPRASAFRPAGHDRRSPSATVRARARALWVRWYAVRDGVAGPLAAASSACTRVR</sequence>
<proteinExistence type="predicted"/>
<dbReference type="Proteomes" id="UP000198832">
    <property type="component" value="Unassembled WGS sequence"/>
</dbReference>
<organism evidence="4 5">
    <name type="scientific">Nocardioides terrae</name>
    <dbReference type="NCBI Taxonomy" id="574651"/>
    <lineage>
        <taxon>Bacteria</taxon>
        <taxon>Bacillati</taxon>
        <taxon>Actinomycetota</taxon>
        <taxon>Actinomycetes</taxon>
        <taxon>Propionibacteriales</taxon>
        <taxon>Nocardioidaceae</taxon>
        <taxon>Nocardioides</taxon>
    </lineage>
</organism>
<dbReference type="EMBL" id="FOLB01000003">
    <property type="protein sequence ID" value="SFC02405.1"/>
    <property type="molecule type" value="Genomic_DNA"/>
</dbReference>
<dbReference type="PANTHER" id="PTHR30383:SF29">
    <property type="entry name" value="SGNH HYDROLASE-TYPE ESTERASE DOMAIN-CONTAINING PROTEIN"/>
    <property type="match status" value="1"/>
</dbReference>
<dbReference type="Gene3D" id="3.40.50.1110">
    <property type="entry name" value="SGNH hydrolase"/>
    <property type="match status" value="1"/>
</dbReference>
<dbReference type="InterPro" id="IPR051532">
    <property type="entry name" value="Ester_Hydrolysis_Enzymes"/>
</dbReference>
<evidence type="ECO:0000256" key="2">
    <source>
        <dbReference type="SAM" id="SignalP"/>
    </source>
</evidence>
<evidence type="ECO:0000256" key="1">
    <source>
        <dbReference type="SAM" id="MobiDB-lite"/>
    </source>
</evidence>
<feature type="signal peptide" evidence="2">
    <location>
        <begin position="1"/>
        <end position="22"/>
    </location>
</feature>
<dbReference type="SUPFAM" id="SSF52266">
    <property type="entry name" value="SGNH hydrolase"/>
    <property type="match status" value="1"/>
</dbReference>
<name>A0A1I1FSX7_9ACTN</name>
<feature type="chain" id="PRO_5011492393" evidence="2">
    <location>
        <begin position="23"/>
        <end position="448"/>
    </location>
</feature>
<evidence type="ECO:0000313" key="5">
    <source>
        <dbReference type="Proteomes" id="UP000198832"/>
    </source>
</evidence>
<keyword evidence="5" id="KW-1185">Reference proteome</keyword>
<accession>A0A1I1FSX7</accession>
<evidence type="ECO:0000313" key="4">
    <source>
        <dbReference type="EMBL" id="SFC02405.1"/>
    </source>
</evidence>
<evidence type="ECO:0000259" key="3">
    <source>
        <dbReference type="Pfam" id="PF13472"/>
    </source>
</evidence>
<gene>
    <name evidence="4" type="ORF">SAMN04487968_103113</name>
</gene>
<dbReference type="InterPro" id="IPR036514">
    <property type="entry name" value="SGNH_hydro_sf"/>
</dbReference>
<dbReference type="AlphaFoldDB" id="A0A1I1FSX7"/>
<dbReference type="STRING" id="574651.SAMN04487968_103113"/>